<comment type="caution">
    <text evidence="1">The sequence shown here is derived from an EMBL/GenBank/DDBJ whole genome shotgun (WGS) entry which is preliminary data.</text>
</comment>
<dbReference type="EMBL" id="MLJW01007859">
    <property type="protein sequence ID" value="OIQ64761.1"/>
    <property type="molecule type" value="Genomic_DNA"/>
</dbReference>
<name>A0A1J5NZQ3_9ZZZZ</name>
<proteinExistence type="predicted"/>
<dbReference type="InterPro" id="IPR054206">
    <property type="entry name" value="DUF6912"/>
</dbReference>
<sequence length="94" mass="9957">MIAADINSSLVHGLAEVDRASVRIEGPLKMSQVESILVDGDDAIPDLTAAVEALPRSEAEDPDADAEFLVSQAEGHELLWYAASEIAELLLVDG</sequence>
<evidence type="ECO:0000313" key="1">
    <source>
        <dbReference type="EMBL" id="OIQ64761.1"/>
    </source>
</evidence>
<accession>A0A1J5NZQ3</accession>
<reference evidence="1" key="1">
    <citation type="submission" date="2016-10" db="EMBL/GenBank/DDBJ databases">
        <title>Sequence of Gallionella enrichment culture.</title>
        <authorList>
            <person name="Poehlein A."/>
            <person name="Muehling M."/>
            <person name="Daniel R."/>
        </authorList>
    </citation>
    <scope>NUCLEOTIDE SEQUENCE</scope>
</reference>
<gene>
    <name evidence="1" type="ORF">GALL_536880</name>
</gene>
<protein>
    <submittedName>
        <fullName evidence="1">Uncharacterized protein</fullName>
    </submittedName>
</protein>
<dbReference type="AlphaFoldDB" id="A0A1J5NZQ3"/>
<organism evidence="1">
    <name type="scientific">mine drainage metagenome</name>
    <dbReference type="NCBI Taxonomy" id="410659"/>
    <lineage>
        <taxon>unclassified sequences</taxon>
        <taxon>metagenomes</taxon>
        <taxon>ecological metagenomes</taxon>
    </lineage>
</organism>
<dbReference type="Pfam" id="PF21853">
    <property type="entry name" value="DUF6912"/>
    <property type="match status" value="1"/>
</dbReference>